<dbReference type="GO" id="GO:0005737">
    <property type="term" value="C:cytoplasm"/>
    <property type="evidence" value="ECO:0007669"/>
    <property type="project" value="TreeGrafter"/>
</dbReference>
<dbReference type="PANTHER" id="PTHR13774:SF32">
    <property type="entry name" value="ANTISENSE-ENHANCING SEQUENCE 1"/>
    <property type="match status" value="1"/>
</dbReference>
<dbReference type="GO" id="GO:0016853">
    <property type="term" value="F:isomerase activity"/>
    <property type="evidence" value="ECO:0007669"/>
    <property type="project" value="UniProtKB-KW"/>
</dbReference>
<dbReference type="Proteomes" id="UP000294914">
    <property type="component" value="Unassembled WGS sequence"/>
</dbReference>
<dbReference type="Pfam" id="PF02567">
    <property type="entry name" value="PhzC-PhzF"/>
    <property type="match status" value="1"/>
</dbReference>
<keyword evidence="3" id="KW-0413">Isomerase</keyword>
<dbReference type="EMBL" id="SOQX01000001">
    <property type="protein sequence ID" value="TDY03654.1"/>
    <property type="molecule type" value="Genomic_DNA"/>
</dbReference>
<evidence type="ECO:0000313" key="4">
    <source>
        <dbReference type="Proteomes" id="UP000294914"/>
    </source>
</evidence>
<dbReference type="SUPFAM" id="SSF54506">
    <property type="entry name" value="Diaminopimelate epimerase-like"/>
    <property type="match status" value="1"/>
</dbReference>
<reference evidence="3 4" key="1">
    <citation type="submission" date="2019-03" db="EMBL/GenBank/DDBJ databases">
        <title>Genomic Encyclopedia of Type Strains, Phase IV (KMG-IV): sequencing the most valuable type-strain genomes for metagenomic binning, comparative biology and taxonomic classification.</title>
        <authorList>
            <person name="Goeker M."/>
        </authorList>
    </citation>
    <scope>NUCLEOTIDE SEQUENCE [LARGE SCALE GENOMIC DNA]</scope>
    <source>
        <strain evidence="3 4">DSM 16326</strain>
    </source>
</reference>
<dbReference type="OrthoDB" id="9788221at2"/>
<dbReference type="InterPro" id="IPR003719">
    <property type="entry name" value="Phenazine_PhzF-like"/>
</dbReference>
<accession>A0A4R8ITB7</accession>
<sequence length="294" mass="32043">MAYDFYIVDVFAEQPYSGNPLAIVLTEQTLPEETMQRIAAETNFSETTFLTPVAGGDGSYALRIFTPSREIDFAGHPILGSAWILAHYVISNRPGRITINLKIGQIEVEFGISADGRETVWFASPAVSFGKTSEPEPVAAALGIAVADMEPGLPVQLLAAGTSAIIVPLKNLGALERCQLDLERYNFLEKQGFPPLVYVFCNETADPDNDLSARFFFEAGGVREDPATGNGAAFLGAYLQKYQYRVKKDFSLRIEQGNKIGRPSLIYLESRSDSKGCQVKVGGHIVPIVEGKLL</sequence>
<name>A0A4R8ITB7_9GAMM</name>
<protein>
    <submittedName>
        <fullName evidence="3">Trans-2,3-dihydro-3-hydroxyanthranilate isomerase</fullName>
    </submittedName>
</protein>
<comment type="similarity">
    <text evidence="1">Belongs to the PhzF family.</text>
</comment>
<dbReference type="PANTHER" id="PTHR13774">
    <property type="entry name" value="PHENAZINE BIOSYNTHESIS PROTEIN"/>
    <property type="match status" value="1"/>
</dbReference>
<dbReference type="PIRSF" id="PIRSF016184">
    <property type="entry name" value="PhzC_PhzF"/>
    <property type="match status" value="1"/>
</dbReference>
<dbReference type="AlphaFoldDB" id="A0A4R8ITB7"/>
<keyword evidence="4" id="KW-1185">Reference proteome</keyword>
<evidence type="ECO:0000313" key="3">
    <source>
        <dbReference type="EMBL" id="TDY03654.1"/>
    </source>
</evidence>
<evidence type="ECO:0000256" key="1">
    <source>
        <dbReference type="ARBA" id="ARBA00008270"/>
    </source>
</evidence>
<evidence type="ECO:0000256" key="2">
    <source>
        <dbReference type="PIRSR" id="PIRSR016184-1"/>
    </source>
</evidence>
<dbReference type="NCBIfam" id="TIGR00654">
    <property type="entry name" value="PhzF_family"/>
    <property type="match status" value="1"/>
</dbReference>
<proteinExistence type="inferred from homology"/>
<dbReference type="Gene3D" id="3.10.310.10">
    <property type="entry name" value="Diaminopimelate Epimerase, Chain A, domain 1"/>
    <property type="match status" value="2"/>
</dbReference>
<gene>
    <name evidence="3" type="ORF">EDC23_0023</name>
</gene>
<organism evidence="3 4">
    <name type="scientific">Thiohalophilus thiocyanatoxydans</name>
    <dbReference type="NCBI Taxonomy" id="381308"/>
    <lineage>
        <taxon>Bacteria</taxon>
        <taxon>Pseudomonadati</taxon>
        <taxon>Pseudomonadota</taxon>
        <taxon>Gammaproteobacteria</taxon>
        <taxon>Thiohalomonadales</taxon>
        <taxon>Thiohalophilaceae</taxon>
        <taxon>Thiohalophilus</taxon>
    </lineage>
</organism>
<feature type="active site" evidence="2">
    <location>
        <position position="46"/>
    </location>
</feature>
<dbReference type="RefSeq" id="WP_134080246.1">
    <property type="nucleotide sequence ID" value="NZ_SOQX01000001.1"/>
</dbReference>
<comment type="caution">
    <text evidence="3">The sequence shown here is derived from an EMBL/GenBank/DDBJ whole genome shotgun (WGS) entry which is preliminary data.</text>
</comment>